<keyword evidence="5 6" id="KW-0949">S-adenosyl-L-methionine</keyword>
<evidence type="ECO:0000256" key="4">
    <source>
        <dbReference type="ARBA" id="ARBA00022679"/>
    </source>
</evidence>
<evidence type="ECO:0000256" key="5">
    <source>
        <dbReference type="ARBA" id="ARBA00022691"/>
    </source>
</evidence>
<evidence type="ECO:0000256" key="1">
    <source>
        <dbReference type="ARBA" id="ARBA00022490"/>
    </source>
</evidence>
<evidence type="ECO:0000313" key="7">
    <source>
        <dbReference type="EMBL" id="HJB80026.1"/>
    </source>
</evidence>
<reference evidence="7" key="1">
    <citation type="journal article" date="2021" name="PeerJ">
        <title>Extensive microbial diversity within the chicken gut microbiome revealed by metagenomics and culture.</title>
        <authorList>
            <person name="Gilroy R."/>
            <person name="Ravi A."/>
            <person name="Getino M."/>
            <person name="Pursley I."/>
            <person name="Horton D.L."/>
            <person name="Alikhan N.F."/>
            <person name="Baker D."/>
            <person name="Gharbi K."/>
            <person name="Hall N."/>
            <person name="Watson M."/>
            <person name="Adriaenssens E.M."/>
            <person name="Foster-Nyarko E."/>
            <person name="Jarju S."/>
            <person name="Secka A."/>
            <person name="Antonio M."/>
            <person name="Oren A."/>
            <person name="Chaudhuri R.R."/>
            <person name="La Ragione R."/>
            <person name="Hildebrand F."/>
            <person name="Pallen M.J."/>
        </authorList>
    </citation>
    <scope>NUCLEOTIDE SEQUENCE</scope>
    <source>
        <strain evidence="7">CHK192-8294</strain>
    </source>
</reference>
<dbReference type="Proteomes" id="UP000823921">
    <property type="component" value="Unassembled WGS sequence"/>
</dbReference>
<proteinExistence type="inferred from homology"/>
<dbReference type="FunFam" id="3.40.50.150:FF:000041">
    <property type="entry name" value="Ribosomal RNA small subunit methyltransferase G"/>
    <property type="match status" value="1"/>
</dbReference>
<gene>
    <name evidence="6 7" type="primary">rsmG</name>
    <name evidence="7" type="ORF">H9712_03485</name>
</gene>
<dbReference type="SUPFAM" id="SSF53335">
    <property type="entry name" value="S-adenosyl-L-methionine-dependent methyltransferases"/>
    <property type="match status" value="1"/>
</dbReference>
<dbReference type="InterPro" id="IPR003682">
    <property type="entry name" value="rRNA_ssu_MeTfrase_G"/>
</dbReference>
<dbReference type="EMBL" id="DWXO01000035">
    <property type="protein sequence ID" value="HJB80026.1"/>
    <property type="molecule type" value="Genomic_DNA"/>
</dbReference>
<keyword evidence="3 6" id="KW-0489">Methyltransferase</keyword>
<keyword evidence="1 6" id="KW-0963">Cytoplasm</keyword>
<reference evidence="7" key="2">
    <citation type="submission" date="2021-04" db="EMBL/GenBank/DDBJ databases">
        <authorList>
            <person name="Gilroy R."/>
        </authorList>
    </citation>
    <scope>NUCLEOTIDE SEQUENCE</scope>
    <source>
        <strain evidence="7">CHK192-8294</strain>
    </source>
</reference>
<evidence type="ECO:0000256" key="3">
    <source>
        <dbReference type="ARBA" id="ARBA00022603"/>
    </source>
</evidence>
<dbReference type="HAMAP" id="MF_00074">
    <property type="entry name" value="16SrRNA_methyltr_G"/>
    <property type="match status" value="1"/>
</dbReference>
<dbReference type="Pfam" id="PF02527">
    <property type="entry name" value="GidB"/>
    <property type="match status" value="1"/>
</dbReference>
<dbReference type="EC" id="2.1.1.-" evidence="6"/>
<dbReference type="PANTHER" id="PTHR31760:SF0">
    <property type="entry name" value="S-ADENOSYL-L-METHIONINE-DEPENDENT METHYLTRANSFERASES SUPERFAMILY PROTEIN"/>
    <property type="match status" value="1"/>
</dbReference>
<dbReference type="Gene3D" id="3.40.50.150">
    <property type="entry name" value="Vaccinia Virus protein VP39"/>
    <property type="match status" value="1"/>
</dbReference>
<protein>
    <recommendedName>
        <fullName evidence="6">Ribosomal RNA small subunit methyltransferase G</fullName>
        <ecNumber evidence="6">2.1.1.-</ecNumber>
    </recommendedName>
    <alternativeName>
        <fullName evidence="6">16S rRNA 7-methylguanosine methyltransferase</fullName>
        <shortName evidence="6">16S rRNA m7G methyltransferase</shortName>
    </alternativeName>
</protein>
<comment type="caution">
    <text evidence="7">The sequence shown here is derived from an EMBL/GenBank/DDBJ whole genome shotgun (WGS) entry which is preliminary data.</text>
</comment>
<comment type="caution">
    <text evidence="6">Lacks conserved residue(s) required for the propagation of feature annotation.</text>
</comment>
<feature type="binding site" evidence="6">
    <location>
        <position position="98"/>
    </location>
    <ligand>
        <name>S-adenosyl-L-methionine</name>
        <dbReference type="ChEBI" id="CHEBI:59789"/>
    </ligand>
</feature>
<dbReference type="InterPro" id="IPR029063">
    <property type="entry name" value="SAM-dependent_MTases_sf"/>
</dbReference>
<dbReference type="NCBIfam" id="TIGR00138">
    <property type="entry name" value="rsmG_gidB"/>
    <property type="match status" value="1"/>
</dbReference>
<name>A0A9D2MLR6_9FIRM</name>
<evidence type="ECO:0000313" key="8">
    <source>
        <dbReference type="Proteomes" id="UP000823921"/>
    </source>
</evidence>
<keyword evidence="2 6" id="KW-0698">rRNA processing</keyword>
<organism evidence="7 8">
    <name type="scientific">Candidatus Flavonifractor intestinigallinarum</name>
    <dbReference type="NCBI Taxonomy" id="2838586"/>
    <lineage>
        <taxon>Bacteria</taxon>
        <taxon>Bacillati</taxon>
        <taxon>Bacillota</taxon>
        <taxon>Clostridia</taxon>
        <taxon>Eubacteriales</taxon>
        <taxon>Oscillospiraceae</taxon>
        <taxon>Flavonifractor</taxon>
    </lineage>
</organism>
<accession>A0A9D2MLR6</accession>
<sequence length="253" mass="27496">MADEKNTTQTSTSLSLEAQLPRIQQGLDTLGIHTPGGAQALAQYGAMLLEQNQVMNLTAITDPDQVVDLHFLDCAALLTIGEDFKDKTLIDVGTGAGFPGMPLKILEPTLKVTLLDSLGKRVNWLESVCKALSLDEIACLHARGEEQAHQEGFRDSFDFAVSRAVASLEVLSELCLPYVKVGGKFLAMKSVDSADEVDRAARAISKLGGRLLPRVDYEIPGTGVTHRVVVVEKISPTPKGYPRRWARMQKTPL</sequence>
<dbReference type="PANTHER" id="PTHR31760">
    <property type="entry name" value="S-ADENOSYL-L-METHIONINE-DEPENDENT METHYLTRANSFERASES SUPERFAMILY PROTEIN"/>
    <property type="match status" value="1"/>
</dbReference>
<feature type="binding site" evidence="6">
    <location>
        <position position="93"/>
    </location>
    <ligand>
        <name>S-adenosyl-L-methionine</name>
        <dbReference type="ChEBI" id="CHEBI:59789"/>
    </ligand>
</feature>
<dbReference type="GO" id="GO:0070043">
    <property type="term" value="F:rRNA (guanine-N7-)-methyltransferase activity"/>
    <property type="evidence" value="ECO:0007669"/>
    <property type="project" value="UniProtKB-UniRule"/>
</dbReference>
<keyword evidence="4 6" id="KW-0808">Transferase</keyword>
<dbReference type="AlphaFoldDB" id="A0A9D2MLR6"/>
<evidence type="ECO:0000256" key="2">
    <source>
        <dbReference type="ARBA" id="ARBA00022552"/>
    </source>
</evidence>
<feature type="binding site" evidence="6">
    <location>
        <begin position="144"/>
        <end position="145"/>
    </location>
    <ligand>
        <name>S-adenosyl-L-methionine</name>
        <dbReference type="ChEBI" id="CHEBI:59789"/>
    </ligand>
</feature>
<dbReference type="GO" id="GO:0005829">
    <property type="term" value="C:cytosol"/>
    <property type="evidence" value="ECO:0007669"/>
    <property type="project" value="TreeGrafter"/>
</dbReference>
<feature type="binding site" evidence="6">
    <location>
        <position position="163"/>
    </location>
    <ligand>
        <name>S-adenosyl-L-methionine</name>
        <dbReference type="ChEBI" id="CHEBI:59789"/>
    </ligand>
</feature>
<comment type="function">
    <text evidence="6">Specifically methylates the N7 position of a guanine in 16S rRNA.</text>
</comment>
<evidence type="ECO:0000256" key="6">
    <source>
        <dbReference type="HAMAP-Rule" id="MF_00074"/>
    </source>
</evidence>
<comment type="similarity">
    <text evidence="6">Belongs to the methyltransferase superfamily. RNA methyltransferase RsmG family.</text>
</comment>
<comment type="subcellular location">
    <subcellularLocation>
        <location evidence="6">Cytoplasm</location>
    </subcellularLocation>
</comment>